<feature type="compositionally biased region" description="Low complexity" evidence="1">
    <location>
        <begin position="12"/>
        <end position="25"/>
    </location>
</feature>
<dbReference type="Proteomes" id="UP000077521">
    <property type="component" value="Unassembled WGS sequence"/>
</dbReference>
<sequence>MSGTAHNPAVLPSSSCASTAPAPSADVLGKRPSDSKEEQRVVKAARTGEAQETATTYAVHVAGSVAHIGPVSGTPPTAQLPGPEIAAKQMIDAMTAEKLDLKRRLLGAEQKFVKSQKMSQKLVSAYTALRERVLKISSVPTVEEVLMYPDPWLTTVLNVILRPKSRAAEAGAAKNLSQLQLRSPAAATI</sequence>
<reference evidence="2" key="1">
    <citation type="submission" date="2016-04" db="EMBL/GenBank/DDBJ databases">
        <authorList>
            <person name="Nguyen H.D."/>
            <person name="Samba Siva P."/>
            <person name="Cullis J."/>
            <person name="Levesque C.A."/>
            <person name="Hambleton S."/>
        </authorList>
    </citation>
    <scope>NUCLEOTIDE SEQUENCE</scope>
    <source>
        <strain evidence="2">DAOMC 236416</strain>
    </source>
</reference>
<gene>
    <name evidence="2" type="ORF">A4X13_0g6130</name>
</gene>
<evidence type="ECO:0000256" key="1">
    <source>
        <dbReference type="SAM" id="MobiDB-lite"/>
    </source>
</evidence>
<organism evidence="2 3">
    <name type="scientific">Tilletia indica</name>
    <dbReference type="NCBI Taxonomy" id="43049"/>
    <lineage>
        <taxon>Eukaryota</taxon>
        <taxon>Fungi</taxon>
        <taxon>Dikarya</taxon>
        <taxon>Basidiomycota</taxon>
        <taxon>Ustilaginomycotina</taxon>
        <taxon>Exobasidiomycetes</taxon>
        <taxon>Tilletiales</taxon>
        <taxon>Tilletiaceae</taxon>
        <taxon>Tilletia</taxon>
    </lineage>
</organism>
<dbReference type="AlphaFoldDB" id="A0A8T8SQH2"/>
<name>A0A8T8SQH2_9BASI</name>
<feature type="compositionally biased region" description="Basic and acidic residues" evidence="1">
    <location>
        <begin position="28"/>
        <end position="41"/>
    </location>
</feature>
<keyword evidence="3" id="KW-1185">Reference proteome</keyword>
<evidence type="ECO:0000313" key="2">
    <source>
        <dbReference type="EMBL" id="KAE8245001.1"/>
    </source>
</evidence>
<evidence type="ECO:0000313" key="3">
    <source>
        <dbReference type="Proteomes" id="UP000077521"/>
    </source>
</evidence>
<protein>
    <submittedName>
        <fullName evidence="2">Uncharacterized protein</fullName>
    </submittedName>
</protein>
<dbReference type="EMBL" id="LWDF02000547">
    <property type="protein sequence ID" value="KAE8245001.1"/>
    <property type="molecule type" value="Genomic_DNA"/>
</dbReference>
<reference evidence="2" key="2">
    <citation type="journal article" date="2019" name="IMA Fungus">
        <title>Genome sequencing and comparison of five Tilletia species to identify candidate genes for the detection of regulated species infecting wheat.</title>
        <authorList>
            <person name="Nguyen H.D.T."/>
            <person name="Sultana T."/>
            <person name="Kesanakurti P."/>
            <person name="Hambleton S."/>
        </authorList>
    </citation>
    <scope>NUCLEOTIDE SEQUENCE</scope>
    <source>
        <strain evidence="2">DAOMC 236416</strain>
    </source>
</reference>
<comment type="caution">
    <text evidence="2">The sequence shown here is derived from an EMBL/GenBank/DDBJ whole genome shotgun (WGS) entry which is preliminary data.</text>
</comment>
<accession>A0A8T8SQH2</accession>
<feature type="region of interest" description="Disordered" evidence="1">
    <location>
        <begin position="1"/>
        <end position="49"/>
    </location>
</feature>
<proteinExistence type="predicted"/>